<proteinExistence type="predicted"/>
<accession>W7MVA9</accession>
<dbReference type="RefSeq" id="XP_018757801.1">
    <property type="nucleotide sequence ID" value="XM_018906060.1"/>
</dbReference>
<evidence type="ECO:0000313" key="2">
    <source>
        <dbReference type="Proteomes" id="UP000009096"/>
    </source>
</evidence>
<dbReference type="EMBL" id="DS022256">
    <property type="protein sequence ID" value="EWG51610.1"/>
    <property type="molecule type" value="Genomic_DNA"/>
</dbReference>
<dbReference type="Proteomes" id="UP000009096">
    <property type="component" value="Chromosome 11"/>
</dbReference>
<organism evidence="1 2">
    <name type="scientific">Gibberella moniliformis (strain M3125 / FGSC 7600)</name>
    <name type="common">Maize ear and stalk rot fungus</name>
    <name type="synonym">Fusarium verticillioides</name>
    <dbReference type="NCBI Taxonomy" id="334819"/>
    <lineage>
        <taxon>Eukaryota</taxon>
        <taxon>Fungi</taxon>
        <taxon>Dikarya</taxon>
        <taxon>Ascomycota</taxon>
        <taxon>Pezizomycotina</taxon>
        <taxon>Sordariomycetes</taxon>
        <taxon>Hypocreomycetidae</taxon>
        <taxon>Hypocreales</taxon>
        <taxon>Nectriaceae</taxon>
        <taxon>Fusarium</taxon>
        <taxon>Fusarium fujikuroi species complex</taxon>
    </lineage>
</organism>
<sequence length="79" mass="8798">MCQWTKTITKCKKCGYELDAERSQARCDGLVKQGKCSGEKPEVKVEKTRDTDACLECTKPRPYAATAASAKKLRQQVEA</sequence>
<dbReference type="VEuPathDB" id="FungiDB:FVEG_16821"/>
<dbReference type="KEGG" id="fvr:FVEG_16821"/>
<reference evidence="1 2" key="1">
    <citation type="journal article" date="2010" name="Nature">
        <title>Comparative genomics reveals mobile pathogenicity chromosomes in Fusarium.</title>
        <authorList>
            <person name="Ma L.J."/>
            <person name="van der Does H.C."/>
            <person name="Borkovich K.A."/>
            <person name="Coleman J.J."/>
            <person name="Daboussi M.J."/>
            <person name="Di Pietro A."/>
            <person name="Dufresne M."/>
            <person name="Freitag M."/>
            <person name="Grabherr M."/>
            <person name="Henrissat B."/>
            <person name="Houterman P.M."/>
            <person name="Kang S."/>
            <person name="Shim W.B."/>
            <person name="Woloshuk C."/>
            <person name="Xie X."/>
            <person name="Xu J.R."/>
            <person name="Antoniw J."/>
            <person name="Baker S.E."/>
            <person name="Bluhm B.H."/>
            <person name="Breakspear A."/>
            <person name="Brown D.W."/>
            <person name="Butchko R.A."/>
            <person name="Chapman S."/>
            <person name="Coulson R."/>
            <person name="Coutinho P.M."/>
            <person name="Danchin E.G."/>
            <person name="Diener A."/>
            <person name="Gale L.R."/>
            <person name="Gardiner D.M."/>
            <person name="Goff S."/>
            <person name="Hammond-Kosack K.E."/>
            <person name="Hilburn K."/>
            <person name="Hua-Van A."/>
            <person name="Jonkers W."/>
            <person name="Kazan K."/>
            <person name="Kodira C.D."/>
            <person name="Koehrsen M."/>
            <person name="Kumar L."/>
            <person name="Lee Y.H."/>
            <person name="Li L."/>
            <person name="Manners J.M."/>
            <person name="Miranda-Saavedra D."/>
            <person name="Mukherjee M."/>
            <person name="Park G."/>
            <person name="Park J."/>
            <person name="Park S.Y."/>
            <person name="Proctor R.H."/>
            <person name="Regev A."/>
            <person name="Ruiz-Roldan M.C."/>
            <person name="Sain D."/>
            <person name="Sakthikumar S."/>
            <person name="Sykes S."/>
            <person name="Schwartz D.C."/>
            <person name="Turgeon B.G."/>
            <person name="Wapinski I."/>
            <person name="Yoder O."/>
            <person name="Young S."/>
            <person name="Zeng Q."/>
            <person name="Zhou S."/>
            <person name="Galagan J."/>
            <person name="Cuomo C.A."/>
            <person name="Kistler H.C."/>
            <person name="Rep M."/>
        </authorList>
    </citation>
    <scope>NUCLEOTIDE SEQUENCE [LARGE SCALE GENOMIC DNA]</scope>
    <source>
        <strain evidence="2">M3125 / FGSC 7600</strain>
    </source>
</reference>
<gene>
    <name evidence="1" type="ORF">FVEG_16821</name>
</gene>
<evidence type="ECO:0000313" key="1">
    <source>
        <dbReference type="EMBL" id="EWG51610.1"/>
    </source>
</evidence>
<keyword evidence="2" id="KW-1185">Reference proteome</keyword>
<dbReference type="GeneID" id="30073697"/>
<dbReference type="EMBL" id="CM000588">
    <property type="protein sequence ID" value="EWG51610.1"/>
    <property type="molecule type" value="Genomic_DNA"/>
</dbReference>
<name>W7MVA9_GIBM7</name>
<protein>
    <submittedName>
        <fullName evidence="1">Uncharacterized protein</fullName>
    </submittedName>
</protein>
<dbReference type="AlphaFoldDB" id="W7MVA9"/>